<comment type="caution">
    <text evidence="1">The sequence shown here is derived from an EMBL/GenBank/DDBJ whole genome shotgun (WGS) entry which is preliminary data.</text>
</comment>
<evidence type="ECO:0000313" key="1">
    <source>
        <dbReference type="EMBL" id="MEE2525688.1"/>
    </source>
</evidence>
<organism evidence="1 2">
    <name type="scientific">Hyphobacterium lacteum</name>
    <dbReference type="NCBI Taxonomy" id="3116575"/>
    <lineage>
        <taxon>Bacteria</taxon>
        <taxon>Pseudomonadati</taxon>
        <taxon>Pseudomonadota</taxon>
        <taxon>Alphaproteobacteria</taxon>
        <taxon>Maricaulales</taxon>
        <taxon>Maricaulaceae</taxon>
        <taxon>Hyphobacterium</taxon>
    </lineage>
</organism>
<evidence type="ECO:0000313" key="2">
    <source>
        <dbReference type="Proteomes" id="UP001354971"/>
    </source>
</evidence>
<dbReference type="Gene3D" id="1.20.272.10">
    <property type="match status" value="1"/>
</dbReference>
<dbReference type="EMBL" id="JAZDRP010000003">
    <property type="protein sequence ID" value="MEE2525688.1"/>
    <property type="molecule type" value="Genomic_DNA"/>
</dbReference>
<protein>
    <submittedName>
        <fullName evidence="1">Uncharacterized protein</fullName>
    </submittedName>
</protein>
<accession>A0ABU7LP81</accession>
<dbReference type="Proteomes" id="UP001354971">
    <property type="component" value="Unassembled WGS sequence"/>
</dbReference>
<dbReference type="SUPFAM" id="SSF48019">
    <property type="entry name" value="post-AAA+ oligomerization domain-like"/>
    <property type="match status" value="1"/>
</dbReference>
<gene>
    <name evidence="1" type="ORF">V0U79_04865</name>
</gene>
<dbReference type="RefSeq" id="WP_330198352.1">
    <property type="nucleotide sequence ID" value="NZ_JAZDRP010000003.1"/>
</dbReference>
<keyword evidence="2" id="KW-1185">Reference proteome</keyword>
<sequence length="361" mass="39958">MINAFLSGVRQQVVTEAMARPLPDTPYLRIDTHIAASLMQKAIRRSEIDWALKAGQRLFDVQPARFWRRVSVTLFEDVGLLDKQLALDTLTCAPRRGASPVCWSVAAHLICRLCEATKTQVANNLLHLGLYDLSEAEPMVDFDLLPFADAERWITGNTATTVQRAKAVWQLSGIGCSGQVVQHPEADRERVLSILSGLAGDPVLEIIAREGLRLTGHILPLISVLEEAVSQEKVYVTAAADPMPPEDLIGGLPSWTFDQYTWPGKSALRRARTECPAIAADLESRATTAEQRFRALADAHFEFESANLARRVQIPAHTALWRRVQALGPHRLPENAAALYEALRGDWEAYQALRSSAVENL</sequence>
<dbReference type="InterPro" id="IPR008921">
    <property type="entry name" value="DNA_pol3_clamp-load_cplx_C"/>
</dbReference>
<proteinExistence type="predicted"/>
<name>A0ABU7LP81_9PROT</name>
<reference evidence="1 2" key="1">
    <citation type="submission" date="2024-01" db="EMBL/GenBank/DDBJ databases">
        <title>Hyphobacterium bacterium isolated from marine sediment.</title>
        <authorList>
            <person name="Zhao S."/>
        </authorList>
    </citation>
    <scope>NUCLEOTIDE SEQUENCE [LARGE SCALE GENOMIC DNA]</scope>
    <source>
        <strain evidence="2">HN65</strain>
    </source>
</reference>